<dbReference type="AlphaFoldDB" id="A0A7J0G399"/>
<organism evidence="2 3">
    <name type="scientific">Actinidia rufa</name>
    <dbReference type="NCBI Taxonomy" id="165716"/>
    <lineage>
        <taxon>Eukaryota</taxon>
        <taxon>Viridiplantae</taxon>
        <taxon>Streptophyta</taxon>
        <taxon>Embryophyta</taxon>
        <taxon>Tracheophyta</taxon>
        <taxon>Spermatophyta</taxon>
        <taxon>Magnoliopsida</taxon>
        <taxon>eudicotyledons</taxon>
        <taxon>Gunneridae</taxon>
        <taxon>Pentapetalae</taxon>
        <taxon>asterids</taxon>
        <taxon>Ericales</taxon>
        <taxon>Actinidiaceae</taxon>
        <taxon>Actinidia</taxon>
    </lineage>
</organism>
<gene>
    <name evidence="2" type="ORF">Acr_17g0008250</name>
</gene>
<proteinExistence type="predicted"/>
<comment type="caution">
    <text evidence="2">The sequence shown here is derived from an EMBL/GenBank/DDBJ whole genome shotgun (WGS) entry which is preliminary data.</text>
</comment>
<evidence type="ECO:0000256" key="1">
    <source>
        <dbReference type="SAM" id="MobiDB-lite"/>
    </source>
</evidence>
<accession>A0A7J0G399</accession>
<keyword evidence="3" id="KW-1185">Reference proteome</keyword>
<feature type="region of interest" description="Disordered" evidence="1">
    <location>
        <begin position="1"/>
        <end position="25"/>
    </location>
</feature>
<protein>
    <recommendedName>
        <fullName evidence="4">F-box family protein</fullName>
    </recommendedName>
</protein>
<evidence type="ECO:0000313" key="3">
    <source>
        <dbReference type="Proteomes" id="UP000585474"/>
    </source>
</evidence>
<evidence type="ECO:0008006" key="4">
    <source>
        <dbReference type="Google" id="ProtNLM"/>
    </source>
</evidence>
<dbReference type="OrthoDB" id="1894463at2759"/>
<reference evidence="2 3" key="1">
    <citation type="submission" date="2019-07" db="EMBL/GenBank/DDBJ databases">
        <title>De Novo Assembly of kiwifruit Actinidia rufa.</title>
        <authorList>
            <person name="Sugita-Konishi S."/>
            <person name="Sato K."/>
            <person name="Mori E."/>
            <person name="Abe Y."/>
            <person name="Kisaki G."/>
            <person name="Hamano K."/>
            <person name="Suezawa K."/>
            <person name="Otani M."/>
            <person name="Fukuda T."/>
            <person name="Manabe T."/>
            <person name="Gomi K."/>
            <person name="Tabuchi M."/>
            <person name="Akimitsu K."/>
            <person name="Kataoka I."/>
        </authorList>
    </citation>
    <scope>NUCLEOTIDE SEQUENCE [LARGE SCALE GENOMIC DNA]</scope>
    <source>
        <strain evidence="3">cv. Fuchu</strain>
    </source>
</reference>
<sequence length="184" mass="21237">MALASLNTSKQRNCKQEDDEPRSGMESLPHDVALDILFRLPISSLVQSRCNYHLVVLGGCLSTVILYHFVRFEIWVMGEYNVKESWIKKFIIQDYSPQFMKSRWRPSYRIWKNVLSQKNARILCQLENGNSLIEYKGGVEVSHDPCSGAFKKQTFQGMPDLSRSVAHVSSLNWVDNIIHRSTEK</sequence>
<dbReference type="EMBL" id="BJWL01000017">
    <property type="protein sequence ID" value="GFZ05253.1"/>
    <property type="molecule type" value="Genomic_DNA"/>
</dbReference>
<dbReference type="Proteomes" id="UP000585474">
    <property type="component" value="Unassembled WGS sequence"/>
</dbReference>
<evidence type="ECO:0000313" key="2">
    <source>
        <dbReference type="EMBL" id="GFZ05253.1"/>
    </source>
</evidence>
<feature type="compositionally biased region" description="Polar residues" evidence="1">
    <location>
        <begin position="1"/>
        <end position="11"/>
    </location>
</feature>
<name>A0A7J0G399_9ERIC</name>